<evidence type="ECO:0000256" key="3">
    <source>
        <dbReference type="ARBA" id="ARBA00022729"/>
    </source>
</evidence>
<comment type="caution">
    <text evidence="9">The sequence shown here is derived from an EMBL/GenBank/DDBJ whole genome shotgun (WGS) entry which is preliminary data.</text>
</comment>
<dbReference type="Proteomes" id="UP000886740">
    <property type="component" value="Unassembled WGS sequence"/>
</dbReference>
<gene>
    <name evidence="9" type="ORF">H9977_02975</name>
</gene>
<sequence length="462" mass="50717">MRHDMISGYRRTLRSLPGLFLLLSLFLFSCESAWLDETMGSDEFTSLTVQTRASGNLRLIYPIQVLAYESASGQLMSEQTIGSASEKLSLALPEGEYDLVALAGMSDYRLEDKNSYDSRILMGEKIPENALIQGQAQVVIDGKATTTEIVMGYQVACLDLTLREIPEGTSEVTITLSPILTAIGLDGEKAGEPEKVTLAAQETGEEGVWKVPRCYLFGSEGEQTILSINLINEKGKSVYGHTIKQALEPGIPYFISGSYQGGFSLDGELLLRDWGETVPLKFTFGEASVTEPDEEDSDENEPPTLTDIPLPGDLYKGSVVGAIISQNATEAKILLISAQMWENVASVYNESGGWAQTESIINGYSENGTNEWMIPTKDEAKLLTETTLSNTQMSKINQALQKLGGAPWISSDQEDDNKDQVRYLCNEGYHSYTIGKSGSQTKTGKSRSYFLRLVHQETIQIQ</sequence>
<reference evidence="9" key="2">
    <citation type="submission" date="2021-04" db="EMBL/GenBank/DDBJ databases">
        <authorList>
            <person name="Gilroy R."/>
        </authorList>
    </citation>
    <scope>NUCLEOTIDE SEQUENCE</scope>
    <source>
        <strain evidence="9">ChiGjej6B6-14162</strain>
    </source>
</reference>
<keyword evidence="7" id="KW-0449">Lipoprotein</keyword>
<dbReference type="AlphaFoldDB" id="A0A9D2BFC4"/>
<keyword evidence="4" id="KW-0472">Membrane</keyword>
<dbReference type="InterPro" id="IPR014941">
    <property type="entry name" value="FimB/Mfa2/Mfa3"/>
</dbReference>
<dbReference type="EMBL" id="DXEL01000026">
    <property type="protein sequence ID" value="HIX73993.1"/>
    <property type="molecule type" value="Genomic_DNA"/>
</dbReference>
<proteinExistence type="inferred from homology"/>
<evidence type="ECO:0000256" key="5">
    <source>
        <dbReference type="ARBA" id="ARBA00023139"/>
    </source>
</evidence>
<feature type="compositionally biased region" description="Acidic residues" evidence="8">
    <location>
        <begin position="291"/>
        <end position="301"/>
    </location>
</feature>
<evidence type="ECO:0000313" key="10">
    <source>
        <dbReference type="Proteomes" id="UP000886740"/>
    </source>
</evidence>
<evidence type="ECO:0000256" key="2">
    <source>
        <dbReference type="ARBA" id="ARBA00007248"/>
    </source>
</evidence>
<dbReference type="Pfam" id="PF08842">
    <property type="entry name" value="Mfa2"/>
    <property type="match status" value="1"/>
</dbReference>
<evidence type="ECO:0000256" key="7">
    <source>
        <dbReference type="ARBA" id="ARBA00023288"/>
    </source>
</evidence>
<accession>A0A9D2BFC4</accession>
<keyword evidence="3" id="KW-0732">Signal</keyword>
<evidence type="ECO:0000256" key="8">
    <source>
        <dbReference type="SAM" id="MobiDB-lite"/>
    </source>
</evidence>
<organism evidence="9 10">
    <name type="scientific">Candidatus Parabacteroides intestinipullorum</name>
    <dbReference type="NCBI Taxonomy" id="2838723"/>
    <lineage>
        <taxon>Bacteria</taxon>
        <taxon>Pseudomonadati</taxon>
        <taxon>Bacteroidota</taxon>
        <taxon>Bacteroidia</taxon>
        <taxon>Bacteroidales</taxon>
        <taxon>Tannerellaceae</taxon>
        <taxon>Parabacteroides</taxon>
    </lineage>
</organism>
<keyword evidence="5" id="KW-0564">Palmitate</keyword>
<protein>
    <submittedName>
        <fullName evidence="9">FimB/Mfa2 family fimbrial subunit</fullName>
    </submittedName>
</protein>
<evidence type="ECO:0000256" key="1">
    <source>
        <dbReference type="ARBA" id="ARBA00004442"/>
    </source>
</evidence>
<name>A0A9D2BFC4_9BACT</name>
<reference evidence="9" key="1">
    <citation type="journal article" date="2021" name="PeerJ">
        <title>Extensive microbial diversity within the chicken gut microbiome revealed by metagenomics and culture.</title>
        <authorList>
            <person name="Gilroy R."/>
            <person name="Ravi A."/>
            <person name="Getino M."/>
            <person name="Pursley I."/>
            <person name="Horton D.L."/>
            <person name="Alikhan N.F."/>
            <person name="Baker D."/>
            <person name="Gharbi K."/>
            <person name="Hall N."/>
            <person name="Watson M."/>
            <person name="Adriaenssens E.M."/>
            <person name="Foster-Nyarko E."/>
            <person name="Jarju S."/>
            <person name="Secka A."/>
            <person name="Antonio M."/>
            <person name="Oren A."/>
            <person name="Chaudhuri R.R."/>
            <person name="La Ragione R."/>
            <person name="Hildebrand F."/>
            <person name="Pallen M.J."/>
        </authorList>
    </citation>
    <scope>NUCLEOTIDE SEQUENCE</scope>
    <source>
        <strain evidence="9">ChiGjej6B6-14162</strain>
    </source>
</reference>
<comment type="subcellular location">
    <subcellularLocation>
        <location evidence="1">Cell outer membrane</location>
    </subcellularLocation>
</comment>
<evidence type="ECO:0000313" key="9">
    <source>
        <dbReference type="EMBL" id="HIX73993.1"/>
    </source>
</evidence>
<dbReference type="PROSITE" id="PS51257">
    <property type="entry name" value="PROKAR_LIPOPROTEIN"/>
    <property type="match status" value="1"/>
</dbReference>
<dbReference type="GO" id="GO:0009279">
    <property type="term" value="C:cell outer membrane"/>
    <property type="evidence" value="ECO:0007669"/>
    <property type="project" value="UniProtKB-SubCell"/>
</dbReference>
<feature type="region of interest" description="Disordered" evidence="8">
    <location>
        <begin position="285"/>
        <end position="308"/>
    </location>
</feature>
<evidence type="ECO:0000256" key="4">
    <source>
        <dbReference type="ARBA" id="ARBA00023136"/>
    </source>
</evidence>
<evidence type="ECO:0000256" key="6">
    <source>
        <dbReference type="ARBA" id="ARBA00023237"/>
    </source>
</evidence>
<keyword evidence="6" id="KW-0998">Cell outer membrane</keyword>
<comment type="similarity">
    <text evidence="2">Belongs to the bacteroidetes fimbrillin superfamily. FimB/Mfa2 family.</text>
</comment>